<evidence type="ECO:0000313" key="3">
    <source>
        <dbReference type="Proteomes" id="UP001244427"/>
    </source>
</evidence>
<evidence type="ECO:0000256" key="1">
    <source>
        <dbReference type="SAM" id="MobiDB-lite"/>
    </source>
</evidence>
<accession>A0AAW8EYL8</accession>
<dbReference type="CDD" id="cd20739">
    <property type="entry name" value="PoNe_DUF637"/>
    <property type="match status" value="1"/>
</dbReference>
<dbReference type="RefSeq" id="WP_307297476.1">
    <property type="nucleotide sequence ID" value="NZ_JAUSXV010000001.1"/>
</dbReference>
<gene>
    <name evidence="2" type="ORF">QFZ53_002822</name>
</gene>
<comment type="caution">
    <text evidence="2">The sequence shown here is derived from an EMBL/GenBank/DDBJ whole genome shotgun (WGS) entry which is preliminary data.</text>
</comment>
<evidence type="ECO:0000313" key="2">
    <source>
        <dbReference type="EMBL" id="MDQ0648626.1"/>
    </source>
</evidence>
<organism evidence="2 3">
    <name type="scientific">Microbacterium natoriense</name>
    <dbReference type="NCBI Taxonomy" id="284570"/>
    <lineage>
        <taxon>Bacteria</taxon>
        <taxon>Bacillati</taxon>
        <taxon>Actinomycetota</taxon>
        <taxon>Actinomycetes</taxon>
        <taxon>Micrococcales</taxon>
        <taxon>Microbacteriaceae</taxon>
        <taxon>Microbacterium</taxon>
    </lineage>
</organism>
<reference evidence="2 3" key="1">
    <citation type="submission" date="2023-07" db="EMBL/GenBank/DDBJ databases">
        <title>Comparative genomics of wheat-associated soil bacteria to identify genetic determinants of phenazine resistance.</title>
        <authorList>
            <person name="Mouncey N."/>
        </authorList>
    </citation>
    <scope>NUCLEOTIDE SEQUENCE [LARGE SCALE GENOMIC DNA]</scope>
    <source>
        <strain evidence="2 3">W4I9-1</strain>
    </source>
</reference>
<proteinExistence type="predicted"/>
<dbReference type="EMBL" id="JAUSXV010000001">
    <property type="protein sequence ID" value="MDQ0648626.1"/>
    <property type="molecule type" value="Genomic_DNA"/>
</dbReference>
<sequence length="774" mass="82995">MANADEVKAGDGLVIPDKIPGDDLKPDSIRDAADALDAVATSVSTTADDVDVAWSTMPASFVAPGVEIVYAGMAKPTESARTFADKVGKVTTALRAYADSLAEVKKTLATIKSDAETFLEEFDEDNRVWMNAGDTQEYQNDINIRSVPFTVGTGMGVSEDSIAYLKGRGESTRSRGGHAQIRAYWRQSATHVDRNNALLDRVADAYATVNTLEVDCANTINAQRDDCVAELTAVEAWQLKQGGENTVDLPWGHRVEEQRNCQEDFFHGMATSAIGGLQGIGGLFGYNPIKQQMDGEYALGSWAGLFESVGSIALATMPLTGLLGSLGVPLFSDATQNVQNMIKGIVAWDTWATNPAEAAGTVVFNVGTVFMPGVNVAKALSIFAKSEIVANAFLKVEKLGDKILDLFPDGKLPHVDVDGIDTSIRTPPHLPDTDGTPTVHVDEPDTPTVPHDTSTTVRDTDGNSSTQNFDENNPTGNSQDNGTGTEPTYSEHPRDHDPSSNDEMPTSEGTDNGFAGHTAPETGDSEWIVGKSDIVPDELSELATERIDAIRNAQTASQEFNSQLDAFNKALEEEGFPPLDSSQFTADKLDRTALQLDKQLSDHPALLDELDDLLDATRGRRDAITTQTEVGERFGEEAGELAAEHDGLVPVVTDTSRGVGTVDQAFKAPDNSELVIQETKGPSASLGTRQVPDGAGGFVSATQGSEAYLREILRTDTQLRDLILADPALREGLLNGTTKLRYRLVKPDAAGHVRVTEFIIDQNTLDIAGWLSGQ</sequence>
<dbReference type="Proteomes" id="UP001244427">
    <property type="component" value="Unassembled WGS sequence"/>
</dbReference>
<protein>
    <submittedName>
        <fullName evidence="2">Uncharacterized protein</fullName>
    </submittedName>
</protein>
<feature type="compositionally biased region" description="Polar residues" evidence="1">
    <location>
        <begin position="451"/>
        <end position="488"/>
    </location>
</feature>
<feature type="compositionally biased region" description="Basic and acidic residues" evidence="1">
    <location>
        <begin position="489"/>
        <end position="499"/>
    </location>
</feature>
<dbReference type="InterPro" id="IPR049762">
    <property type="entry name" value="PoNe_dom"/>
</dbReference>
<keyword evidence="3" id="KW-1185">Reference proteome</keyword>
<feature type="compositionally biased region" description="Polar residues" evidence="1">
    <location>
        <begin position="501"/>
        <end position="510"/>
    </location>
</feature>
<dbReference type="AlphaFoldDB" id="A0AAW8EYL8"/>
<name>A0AAW8EYL8_9MICO</name>
<feature type="region of interest" description="Disordered" evidence="1">
    <location>
        <begin position="418"/>
        <end position="528"/>
    </location>
</feature>